<dbReference type="AlphaFoldDB" id="E0W2I8"/>
<evidence type="ECO:0000313" key="9">
    <source>
        <dbReference type="EnsemblMetazoa" id="PHUM593410-PA"/>
    </source>
</evidence>
<dbReference type="GeneID" id="8232818"/>
<dbReference type="PANTHER" id="PTHR31386:SF2">
    <property type="entry name" value="SIMILAR TO RIKEN CDNA 2510039O18"/>
    <property type="match status" value="1"/>
</dbReference>
<dbReference type="HOGENOM" id="CLU_023338_0_0_1"/>
<evidence type="ECO:0000256" key="6">
    <source>
        <dbReference type="ARBA" id="ARBA00023180"/>
    </source>
</evidence>
<dbReference type="FunCoup" id="E0W2I8">
    <property type="interactions" value="1094"/>
</dbReference>
<evidence type="ECO:0000256" key="7">
    <source>
        <dbReference type="SAM" id="Phobius"/>
    </source>
</evidence>
<feature type="transmembrane region" description="Helical" evidence="7">
    <location>
        <begin position="20"/>
        <end position="42"/>
    </location>
</feature>
<keyword evidence="5 7" id="KW-0472">Membrane</keyword>
<dbReference type="STRING" id="121224.E0W2I8"/>
<dbReference type="Proteomes" id="UP000009046">
    <property type="component" value="Unassembled WGS sequence"/>
</dbReference>
<evidence type="ECO:0000256" key="1">
    <source>
        <dbReference type="ARBA" id="ARBA00004479"/>
    </source>
</evidence>
<sequence>MDLIEVGRRLKRNFDSYLSYRRITFGIIALLVIFVYIIPFLFRKFEIHRSPDTVGNEIDICIKDRLTSFYSESFEYNVNIRHVPVEKEEKPYVAYVGNGIFGIEINKNSQIFIKQGRSLSLNSLIHPILFLQNYYMTTYKEAIVTNYLTGIVHVFQCYEGGVYASFQYYAHRTHQTIFVQDIKISNPTDINFDVYVQSNKVVAWPNSVPHIVNIKQGESLTSYNLYSGVLNVSDSEGIAISVATRNFPIKILVEARRTKHLHIVTSLNYSSPTKKSLLTSKKTEIEKNVIDTLKRVILEDSEHLKENHAKVWQELWSTGFTIGTSKAKDALNGDKINATITKMDNKELIDMGNKVFYAEGCYSDYHTLEAKNLWGDLMTIEDVNQRVKYWLLTLEKHGCHNMLKMGAHGVVQAMVLSFGTLRFSNQHLEFNVHPKYLHREYLFRHISYGNYTHINISVILKEDLKTVIEVALDRSERNYYACDAGCQNIMQIGQQKKTFPVKLTNPLSSILYISYDKQHMEDLRHAIHVLEIAEAPAHEHHLIALHQHGHHLGGLPTFFWISVSTLILIFHLFLFKLIYNEYCSGGSQEKYRFRYGKL</sequence>
<dbReference type="OMA" id="HLECNMH"/>
<dbReference type="CTD" id="8232818"/>
<dbReference type="GO" id="GO:0016020">
    <property type="term" value="C:membrane"/>
    <property type="evidence" value="ECO:0007669"/>
    <property type="project" value="UniProtKB-SubCell"/>
</dbReference>
<evidence type="ECO:0000256" key="5">
    <source>
        <dbReference type="ARBA" id="ARBA00023136"/>
    </source>
</evidence>
<evidence type="ECO:0000256" key="2">
    <source>
        <dbReference type="ARBA" id="ARBA00022692"/>
    </source>
</evidence>
<keyword evidence="6" id="KW-0325">Glycoprotein</keyword>
<organism>
    <name type="scientific">Pediculus humanus subsp. corporis</name>
    <name type="common">Body louse</name>
    <dbReference type="NCBI Taxonomy" id="121224"/>
    <lineage>
        <taxon>Eukaryota</taxon>
        <taxon>Metazoa</taxon>
        <taxon>Ecdysozoa</taxon>
        <taxon>Arthropoda</taxon>
        <taxon>Hexapoda</taxon>
        <taxon>Insecta</taxon>
        <taxon>Pterygota</taxon>
        <taxon>Neoptera</taxon>
        <taxon>Paraneoptera</taxon>
        <taxon>Psocodea</taxon>
        <taxon>Troctomorpha</taxon>
        <taxon>Phthiraptera</taxon>
        <taxon>Anoplura</taxon>
        <taxon>Pediculidae</taxon>
        <taxon>Pediculus</taxon>
    </lineage>
</organism>
<dbReference type="OrthoDB" id="10017443at2759"/>
<dbReference type="PANTHER" id="PTHR31386">
    <property type="entry name" value="UNCHARACTERIZED PROTEIN KIAA2013"/>
    <property type="match status" value="1"/>
</dbReference>
<keyword evidence="10" id="KW-1185">Reference proteome</keyword>
<evidence type="ECO:0000256" key="4">
    <source>
        <dbReference type="ARBA" id="ARBA00022989"/>
    </source>
</evidence>
<dbReference type="EMBL" id="DS235878">
    <property type="protein sequence ID" value="EEB19844.1"/>
    <property type="molecule type" value="Genomic_DNA"/>
</dbReference>
<dbReference type="EnsemblMetazoa" id="PHUM593410-RA">
    <property type="protein sequence ID" value="PHUM593410-PA"/>
    <property type="gene ID" value="PHUM593410"/>
</dbReference>
<reference evidence="9" key="3">
    <citation type="submission" date="2020-05" db="UniProtKB">
        <authorList>
            <consortium name="EnsemblMetazoa"/>
        </authorList>
    </citation>
    <scope>IDENTIFICATION</scope>
    <source>
        <strain evidence="9">USDA</strain>
    </source>
</reference>
<gene>
    <name evidence="9" type="primary">8232818</name>
    <name evidence="8" type="ORF">Phum_PHUM593410</name>
</gene>
<dbReference type="EMBL" id="AAZO01007230">
    <property type="status" value="NOT_ANNOTATED_CDS"/>
    <property type="molecule type" value="Genomic_DNA"/>
</dbReference>
<accession>E0W2I8</accession>
<dbReference type="InterPro" id="IPR018795">
    <property type="entry name" value="K2013-like"/>
</dbReference>
<reference evidence="8" key="1">
    <citation type="submission" date="2007-04" db="EMBL/GenBank/DDBJ databases">
        <title>Annotation of Pediculus humanus corporis strain USDA.</title>
        <authorList>
            <person name="Kirkness E."/>
            <person name="Hannick L."/>
            <person name="Hass B."/>
            <person name="Bruggner R."/>
            <person name="Lawson D."/>
            <person name="Bidwell S."/>
            <person name="Joardar V."/>
            <person name="Caler E."/>
            <person name="Walenz B."/>
            <person name="Inman J."/>
            <person name="Schobel S."/>
            <person name="Galinsky K."/>
            <person name="Amedeo P."/>
            <person name="Strausberg R."/>
        </authorList>
    </citation>
    <scope>NUCLEOTIDE SEQUENCE</scope>
    <source>
        <strain evidence="8">USDA</strain>
    </source>
</reference>
<dbReference type="RefSeq" id="XP_002432582.1">
    <property type="nucleotide sequence ID" value="XM_002432537.1"/>
</dbReference>
<keyword evidence="2 7" id="KW-0812">Transmembrane</keyword>
<keyword evidence="3" id="KW-0732">Signal</keyword>
<dbReference type="VEuPathDB" id="VectorBase:PHUM593410"/>
<evidence type="ECO:0000313" key="8">
    <source>
        <dbReference type="EMBL" id="EEB19844.1"/>
    </source>
</evidence>
<evidence type="ECO:0000313" key="10">
    <source>
        <dbReference type="Proteomes" id="UP000009046"/>
    </source>
</evidence>
<dbReference type="KEGG" id="phu:Phum_PHUM593410"/>
<dbReference type="InParanoid" id="E0W2I8"/>
<feature type="transmembrane region" description="Helical" evidence="7">
    <location>
        <begin position="558"/>
        <end position="579"/>
    </location>
</feature>
<comment type="subcellular location">
    <subcellularLocation>
        <location evidence="1">Membrane</location>
        <topology evidence="1">Single-pass type I membrane protein</topology>
    </subcellularLocation>
</comment>
<reference evidence="8" key="2">
    <citation type="submission" date="2007-04" db="EMBL/GenBank/DDBJ databases">
        <title>The genome of the human body louse.</title>
        <authorList>
            <consortium name="The Human Body Louse Genome Consortium"/>
            <person name="Kirkness E."/>
            <person name="Walenz B."/>
            <person name="Hass B."/>
            <person name="Bruggner R."/>
            <person name="Strausberg R."/>
        </authorList>
    </citation>
    <scope>NUCLEOTIDE SEQUENCE</scope>
    <source>
        <strain evidence="8">USDA</strain>
    </source>
</reference>
<evidence type="ECO:0000256" key="3">
    <source>
        <dbReference type="ARBA" id="ARBA00022729"/>
    </source>
</evidence>
<keyword evidence="4 7" id="KW-1133">Transmembrane helix</keyword>
<protein>
    <submittedName>
        <fullName evidence="8 9">Uncharacterized protein</fullName>
    </submittedName>
</protein>
<dbReference type="eggNOG" id="KOG3778">
    <property type="taxonomic scope" value="Eukaryota"/>
</dbReference>
<name>E0W2I8_PEDHC</name>
<proteinExistence type="predicted"/>
<dbReference type="Pfam" id="PF10222">
    <property type="entry name" value="DUF2152"/>
    <property type="match status" value="1"/>
</dbReference>